<evidence type="ECO:0000313" key="2">
    <source>
        <dbReference type="EMBL" id="KOF83144.1"/>
    </source>
</evidence>
<feature type="domain" description="ISXO2-like transposase" evidence="1">
    <location>
        <begin position="32"/>
        <end position="122"/>
    </location>
</feature>
<dbReference type="SMART" id="SM01126">
    <property type="entry name" value="DDE_Tnp_IS1595"/>
    <property type="match status" value="1"/>
</dbReference>
<organism evidence="2">
    <name type="scientific">Octopus bimaculoides</name>
    <name type="common">California two-spotted octopus</name>
    <dbReference type="NCBI Taxonomy" id="37653"/>
    <lineage>
        <taxon>Eukaryota</taxon>
        <taxon>Metazoa</taxon>
        <taxon>Spiralia</taxon>
        <taxon>Lophotrochozoa</taxon>
        <taxon>Mollusca</taxon>
        <taxon>Cephalopoda</taxon>
        <taxon>Coleoidea</taxon>
        <taxon>Octopodiformes</taxon>
        <taxon>Octopoda</taxon>
        <taxon>Incirrata</taxon>
        <taxon>Octopodidae</taxon>
        <taxon>Octopus</taxon>
    </lineage>
</organism>
<gene>
    <name evidence="2" type="ORF">OCBIM_22024315mg</name>
</gene>
<proteinExistence type="predicted"/>
<dbReference type="InterPro" id="IPR053164">
    <property type="entry name" value="IS1016-like_transposase"/>
</dbReference>
<dbReference type="EMBL" id="KQ419565">
    <property type="protein sequence ID" value="KOF83144.1"/>
    <property type="molecule type" value="Genomic_DNA"/>
</dbReference>
<sequence length="122" mass="14088">MSINNISRQAAVQWYEFCREICTQILLKNKKKLGGPNHTIQVDESWKSKKDYLQLVPDQKAETLETVIIENVEASSTIFTDMWPSYNNLTRLGYTHGTVNHSFHFVNPMTGVCMNNVESYWA</sequence>
<dbReference type="Pfam" id="PF12762">
    <property type="entry name" value="DDE_Tnp_IS1595"/>
    <property type="match status" value="1"/>
</dbReference>
<dbReference type="STRING" id="37653.A0A0L8H221"/>
<dbReference type="InterPro" id="IPR024445">
    <property type="entry name" value="Tnp_ISXO2-like"/>
</dbReference>
<protein>
    <recommendedName>
        <fullName evidence="1">ISXO2-like transposase domain-containing protein</fullName>
    </recommendedName>
</protein>
<dbReference type="AlphaFoldDB" id="A0A0L8H221"/>
<reference evidence="2" key="1">
    <citation type="submission" date="2015-07" db="EMBL/GenBank/DDBJ databases">
        <title>MeaNS - Measles Nucleotide Surveillance Program.</title>
        <authorList>
            <person name="Tran T."/>
            <person name="Druce J."/>
        </authorList>
    </citation>
    <scope>NUCLEOTIDE SEQUENCE</scope>
    <source>
        <strain evidence="2">UCB-OBI-ISO-001</strain>
        <tissue evidence="2">Gonad</tissue>
    </source>
</reference>
<evidence type="ECO:0000259" key="1">
    <source>
        <dbReference type="SMART" id="SM01126"/>
    </source>
</evidence>
<dbReference type="PANTHER" id="PTHR47163">
    <property type="entry name" value="DDE_TNP_IS1595 DOMAIN-CONTAINING PROTEIN"/>
    <property type="match status" value="1"/>
</dbReference>
<name>A0A0L8H221_OCTBM</name>
<accession>A0A0L8H221</accession>
<dbReference type="PANTHER" id="PTHR47163:SF2">
    <property type="entry name" value="SI:DKEY-17M8.2"/>
    <property type="match status" value="1"/>
</dbReference>